<keyword evidence="16" id="KW-1185">Reference proteome</keyword>
<keyword evidence="2" id="KW-0813">Transport</keyword>
<keyword evidence="10 13" id="KW-0472">Membrane</keyword>
<evidence type="ECO:0000256" key="12">
    <source>
        <dbReference type="ARBA" id="ARBA00041199"/>
    </source>
</evidence>
<evidence type="ECO:0000256" key="8">
    <source>
        <dbReference type="ARBA" id="ARBA00022967"/>
    </source>
</evidence>
<comment type="caution">
    <text evidence="15">The sequence shown here is derived from an EMBL/GenBank/DDBJ whole genome shotgun (WGS) entry which is preliminary data.</text>
</comment>
<dbReference type="SMART" id="SM00382">
    <property type="entry name" value="AAA"/>
    <property type="match status" value="1"/>
</dbReference>
<protein>
    <recommendedName>
        <fullName evidence="12">Pyoverdine export ATP-binding/permease protein PvdT</fullName>
    </recommendedName>
</protein>
<organism evidence="15 16">
    <name type="scientific">Microbulbifer elongatus</name>
    <dbReference type="NCBI Taxonomy" id="86173"/>
    <lineage>
        <taxon>Bacteria</taxon>
        <taxon>Pseudomonadati</taxon>
        <taxon>Pseudomonadota</taxon>
        <taxon>Gammaproteobacteria</taxon>
        <taxon>Cellvibrionales</taxon>
        <taxon>Microbulbiferaceae</taxon>
        <taxon>Microbulbifer</taxon>
    </lineage>
</organism>
<evidence type="ECO:0000256" key="13">
    <source>
        <dbReference type="SAM" id="Phobius"/>
    </source>
</evidence>
<dbReference type="InterPro" id="IPR017871">
    <property type="entry name" value="ABC_transporter-like_CS"/>
</dbReference>
<name>A0ABT1P594_9GAMM</name>
<evidence type="ECO:0000256" key="3">
    <source>
        <dbReference type="ARBA" id="ARBA00022475"/>
    </source>
</evidence>
<dbReference type="SUPFAM" id="SSF52540">
    <property type="entry name" value="P-loop containing nucleoside triphosphate hydrolases"/>
    <property type="match status" value="1"/>
</dbReference>
<dbReference type="PANTHER" id="PTHR30572">
    <property type="entry name" value="MEMBRANE COMPONENT OF TRANSPORTER-RELATED"/>
    <property type="match status" value="1"/>
</dbReference>
<evidence type="ECO:0000259" key="14">
    <source>
        <dbReference type="PROSITE" id="PS50893"/>
    </source>
</evidence>
<comment type="subcellular location">
    <subcellularLocation>
        <location evidence="1">Cell inner membrane</location>
        <topology evidence="1">Multi-pass membrane protein</topology>
    </subcellularLocation>
</comment>
<proteinExistence type="inferred from homology"/>
<dbReference type="PROSITE" id="PS00211">
    <property type="entry name" value="ABC_TRANSPORTER_1"/>
    <property type="match status" value="1"/>
</dbReference>
<evidence type="ECO:0000256" key="9">
    <source>
        <dbReference type="ARBA" id="ARBA00022989"/>
    </source>
</evidence>
<dbReference type="Pfam" id="PF02687">
    <property type="entry name" value="FtsX"/>
    <property type="match status" value="1"/>
</dbReference>
<comment type="similarity">
    <text evidence="11">Belongs to the ABC transporter superfamily. Macrolide exporter (TC 3.A.1.122) family.</text>
</comment>
<feature type="domain" description="ABC transporter" evidence="14">
    <location>
        <begin position="4"/>
        <end position="244"/>
    </location>
</feature>
<dbReference type="InterPro" id="IPR003439">
    <property type="entry name" value="ABC_transporter-like_ATP-bd"/>
</dbReference>
<dbReference type="InterPro" id="IPR003593">
    <property type="entry name" value="AAA+_ATPase"/>
</dbReference>
<keyword evidence="3" id="KW-1003">Cell membrane</keyword>
<evidence type="ECO:0000256" key="1">
    <source>
        <dbReference type="ARBA" id="ARBA00004429"/>
    </source>
</evidence>
<dbReference type="PANTHER" id="PTHR30572:SF14">
    <property type="entry name" value="MACROLIDE EXPORT ATP-BINDING_PERMEASE PROTEIN MACB"/>
    <property type="match status" value="1"/>
</dbReference>
<evidence type="ECO:0000313" key="15">
    <source>
        <dbReference type="EMBL" id="MCQ3830266.1"/>
    </source>
</evidence>
<dbReference type="InterPro" id="IPR050250">
    <property type="entry name" value="Macrolide_Exporter_MacB"/>
</dbReference>
<feature type="transmembrane region" description="Helical" evidence="13">
    <location>
        <begin position="586"/>
        <end position="613"/>
    </location>
</feature>
<keyword evidence="8" id="KW-1278">Translocase</keyword>
<dbReference type="RefSeq" id="WP_255875226.1">
    <property type="nucleotide sequence ID" value="NZ_JACASI010000033.1"/>
</dbReference>
<gene>
    <name evidence="15" type="ORF">HXX02_12490</name>
</gene>
<evidence type="ECO:0000256" key="2">
    <source>
        <dbReference type="ARBA" id="ARBA00022448"/>
    </source>
</evidence>
<keyword evidence="9 13" id="KW-1133">Transmembrane helix</keyword>
<dbReference type="PROSITE" id="PS50893">
    <property type="entry name" value="ABC_TRANSPORTER_2"/>
    <property type="match status" value="1"/>
</dbReference>
<dbReference type="Proteomes" id="UP001205566">
    <property type="component" value="Unassembled WGS sequence"/>
</dbReference>
<evidence type="ECO:0000256" key="4">
    <source>
        <dbReference type="ARBA" id="ARBA00022519"/>
    </source>
</evidence>
<evidence type="ECO:0000256" key="5">
    <source>
        <dbReference type="ARBA" id="ARBA00022692"/>
    </source>
</evidence>
<evidence type="ECO:0000256" key="11">
    <source>
        <dbReference type="ARBA" id="ARBA00038388"/>
    </source>
</evidence>
<dbReference type="CDD" id="cd03255">
    <property type="entry name" value="ABC_MJ0796_LolCDE_FtsE"/>
    <property type="match status" value="1"/>
</dbReference>
<dbReference type="InterPro" id="IPR017911">
    <property type="entry name" value="MacB-like_ATP-bd"/>
</dbReference>
<dbReference type="InterPro" id="IPR027417">
    <property type="entry name" value="P-loop_NTPase"/>
</dbReference>
<sequence>MPLISLRNIRKHYGGYGEAPKVEVLRGIDLDIDRGEFVSIVGASGSGKSTLMHIIGCLDTPTSGEYLFEHEDVASLSRDQLARLRSKVFGFVFQAYHLIPTESARENVEVPAIYAGIDEVTRQARAIQLLSGLGLGERLDHRPSQLSGGQQQRVSIARALINGGTVILADEPTGALDRESGDQVMTLLRGFAAEGHTVVLITHDQQVAASADRIIEIQDGRIVRDMRNPRMKRVQDAAVARTDTGYETSLGSTPIHPPGRALGRLLPGVTDACRAAWRVLNTNRARTLLTLLGIIIGVASVVTMLAVGEGAKREVMSRLNAMGSNLLQIGSSRPKSGGPRGVITEEDIEAIAKIPEVRRVMPILRDDALVRFGSFSRNFEVLAPTEVMPEVNRWPVLHGRFFTREENRNVAPVVVLGYRAYQYYFPDAGNPLGHQVLIKDAPYEIIGVMSEKASESGHINHDERLYVPRRTGMVRVFPDQRDESYLVVEVVDSEQLYRAQENIETLLLARHGRADFWLNNAAARQQAELEARNSLTMMLALIAAISLLVGGIGVMNVMLMTVRERVREIGIRLASGARQRDIHRQFIVEATLVSLVGGVTGILLSVVVIAALALLEVPVAPSLNALLGAVACAVITGVVFGLMPARQAARLHPVAALNRE</sequence>
<dbReference type="InterPro" id="IPR025857">
    <property type="entry name" value="MacB_PCD"/>
</dbReference>
<feature type="transmembrane region" description="Helical" evidence="13">
    <location>
        <begin position="625"/>
        <end position="643"/>
    </location>
</feature>
<keyword evidence="7" id="KW-0067">ATP-binding</keyword>
<accession>A0ABT1P594</accession>
<evidence type="ECO:0000256" key="6">
    <source>
        <dbReference type="ARBA" id="ARBA00022741"/>
    </source>
</evidence>
<evidence type="ECO:0000256" key="7">
    <source>
        <dbReference type="ARBA" id="ARBA00022840"/>
    </source>
</evidence>
<dbReference type="Pfam" id="PF12704">
    <property type="entry name" value="MacB_PCD"/>
    <property type="match status" value="1"/>
</dbReference>
<dbReference type="EMBL" id="JACASI010000033">
    <property type="protein sequence ID" value="MCQ3830266.1"/>
    <property type="molecule type" value="Genomic_DNA"/>
</dbReference>
<dbReference type="Pfam" id="PF00005">
    <property type="entry name" value="ABC_tran"/>
    <property type="match status" value="1"/>
</dbReference>
<evidence type="ECO:0000256" key="10">
    <source>
        <dbReference type="ARBA" id="ARBA00023136"/>
    </source>
</evidence>
<keyword evidence="6" id="KW-0547">Nucleotide-binding</keyword>
<dbReference type="Gene3D" id="3.40.50.300">
    <property type="entry name" value="P-loop containing nucleotide triphosphate hydrolases"/>
    <property type="match status" value="1"/>
</dbReference>
<dbReference type="InterPro" id="IPR003838">
    <property type="entry name" value="ABC3_permease_C"/>
</dbReference>
<reference evidence="15" key="1">
    <citation type="thesis" date="2020" institute="Technische Universitat Dresden" country="Dresden, Germany">
        <title>The Agarolytic System of Microbulbifer elongatus PORT2, Isolated from Batu Karas, Pangandaran West Java Indonesia.</title>
        <authorList>
            <person name="Anggraeni S.R."/>
        </authorList>
    </citation>
    <scope>NUCLEOTIDE SEQUENCE</scope>
    <source>
        <strain evidence="15">PORT2</strain>
    </source>
</reference>
<keyword evidence="4" id="KW-0997">Cell inner membrane</keyword>
<feature type="transmembrane region" description="Helical" evidence="13">
    <location>
        <begin position="288"/>
        <end position="308"/>
    </location>
</feature>
<evidence type="ECO:0000313" key="16">
    <source>
        <dbReference type="Proteomes" id="UP001205566"/>
    </source>
</evidence>
<feature type="transmembrane region" description="Helical" evidence="13">
    <location>
        <begin position="535"/>
        <end position="559"/>
    </location>
</feature>
<keyword evidence="5 13" id="KW-0812">Transmembrane</keyword>